<organism evidence="2 3">
    <name type="scientific">Sanghuangporus baumii</name>
    <name type="common">Phellinus baumii</name>
    <dbReference type="NCBI Taxonomy" id="108892"/>
    <lineage>
        <taxon>Eukaryota</taxon>
        <taxon>Fungi</taxon>
        <taxon>Dikarya</taxon>
        <taxon>Basidiomycota</taxon>
        <taxon>Agaricomycotina</taxon>
        <taxon>Agaricomycetes</taxon>
        <taxon>Hymenochaetales</taxon>
        <taxon>Hymenochaetaceae</taxon>
        <taxon>Sanghuangporus</taxon>
    </lineage>
</organism>
<feature type="compositionally biased region" description="Basic and acidic residues" evidence="1">
    <location>
        <begin position="551"/>
        <end position="561"/>
    </location>
</feature>
<feature type="region of interest" description="Disordered" evidence="1">
    <location>
        <begin position="597"/>
        <end position="676"/>
    </location>
</feature>
<accession>A0A9Q5I5C1</accession>
<reference evidence="2" key="1">
    <citation type="submission" date="2016-06" db="EMBL/GenBank/DDBJ databases">
        <title>Draft Genome sequence of the fungus Inonotus baumii.</title>
        <authorList>
            <person name="Zhu H."/>
            <person name="Lin W."/>
        </authorList>
    </citation>
    <scope>NUCLEOTIDE SEQUENCE</scope>
    <source>
        <strain evidence="2">821</strain>
    </source>
</reference>
<comment type="caution">
    <text evidence="2">The sequence shown here is derived from an EMBL/GenBank/DDBJ whole genome shotgun (WGS) entry which is preliminary data.</text>
</comment>
<protein>
    <submittedName>
        <fullName evidence="2">SGT1-domain-containing protein</fullName>
    </submittedName>
</protein>
<name>A0A9Q5I5C1_SANBA</name>
<dbReference type="PANTHER" id="PTHR13060">
    <property type="entry name" value="SGT1 PROTEIN HSGT1 SUPPRESSOR OF GCR2"/>
    <property type="match status" value="1"/>
</dbReference>
<dbReference type="PANTHER" id="PTHR13060:SF0">
    <property type="entry name" value="PROTEIN ECDYSONELESS HOMOLOG"/>
    <property type="match status" value="1"/>
</dbReference>
<evidence type="ECO:0000313" key="3">
    <source>
        <dbReference type="Proteomes" id="UP000757232"/>
    </source>
</evidence>
<feature type="region of interest" description="Disordered" evidence="1">
    <location>
        <begin position="728"/>
        <end position="769"/>
    </location>
</feature>
<evidence type="ECO:0000256" key="1">
    <source>
        <dbReference type="SAM" id="MobiDB-lite"/>
    </source>
</evidence>
<feature type="region of interest" description="Disordered" evidence="1">
    <location>
        <begin position="515"/>
        <end position="561"/>
    </location>
</feature>
<dbReference type="Proteomes" id="UP000757232">
    <property type="component" value="Unassembled WGS sequence"/>
</dbReference>
<dbReference type="Pfam" id="PF07093">
    <property type="entry name" value="SGT1"/>
    <property type="match status" value="2"/>
</dbReference>
<feature type="compositionally biased region" description="Acidic residues" evidence="1">
    <location>
        <begin position="650"/>
        <end position="669"/>
    </location>
</feature>
<dbReference type="EMBL" id="LNZH02000076">
    <property type="protein sequence ID" value="OCB91640.1"/>
    <property type="molecule type" value="Genomic_DNA"/>
</dbReference>
<keyword evidence="3" id="KW-1185">Reference proteome</keyword>
<feature type="compositionally biased region" description="Acidic residues" evidence="1">
    <location>
        <begin position="1256"/>
        <end position="1282"/>
    </location>
</feature>
<feature type="compositionally biased region" description="Acidic residues" evidence="1">
    <location>
        <begin position="520"/>
        <end position="537"/>
    </location>
</feature>
<sequence>MDIFNRPPGISEDALQYMLYPSPNASDRSSVISLAALIEGYVGQLLPTDFIWHRDAFELTVVLDSNSSSKESQDAWMLEGRMRVGDSVDDEWCVVWLLREVSKKWDVAVSVYDSDGEFLLIEAAEYLPSWVTPSNSENRVWLYRGSLHLIPPSYLSAPSTKPQRRRKLGGHESDEGEDFMDGDDDGWLNTQDALKALRSGNPTKALGQVQEAVWKRISGYPGAARQHIQVTKAFIPVDIAKALVREPYLVQRAVETFYTRDAIQLRAAHKMSRFPPQTSILSPVRMTRTAYAQLSGQKFHPPKVFGQFEERERTRGWKWRDIGMKIACGFEMLYQESKSKAEGTNADALKSSTEARKDALRRNTEYVEYIQMLKSNGYFRGELEGSLLWNELEDRAAEVFINSRRDKNATRPSFATLVNNAIVQAGENPTLPDLKEDPDDWMNIDAENFDQKLEETLRPKTKGTTENADAMEVDQPASVEEQENRVAQAQADKLKGLASKIEKFVEDEGTLEGAVFEDEKISDDDQLWDLSDDDSLEGEARMEEVESEADAAEKAARQEAMDKLVPALDPSEYGKMPPQFYVNSQKVAPITIETERREETAQVSLSIQSESTEAGVAEIMDRTKAAATESARRSRPIRRPILPRDKFDGVDSDDETDEEAGDEEEEEDERPQIVGEVEIDMREEQEEFLEFSRTALGISDDMWNDILRDRKSRGAYVPKGIEVKQNCPKEDEGILAQPGKKREEIMPVRQRQARSGPRPNANPNLDSFEAVMEAMEAELRKAQLAKQTSTAPYKSSRKSKDDDTRPPSSKKGKEKAAESNVTMDGEIEDIEAAMDAELRAALERDEGESGDEEPMDYGMIKNFLESFKSQAGLAGPHAVLASKLISETFSSRKRSIMRAVMTNEVGPALSFAAALVRTMNKLGDGPMQVLLEGLNDSSPDSHCWTCDVTGAEARALSGVSAAVQRLESYFCILPLDLDVSFLKNTSEEELVQMHEAMQFLDVVYNMLMATFQGPFDRSGRPFELRVDELLAAFDGNVNAQTFGIALHRSATAIVNSYTILARDRQASELLKKKYNSQAILVNARVEEVQACQKCLAQAQDLFGENNWHLLRRMVTFDVLLSFLPGKVNANVYVRSDLNAILVRRTSPASILSEMFDGQNDPSNDWKRTDWLCISCIHVFLSQRIYSWFVGELVKNGHQFKENCWYGWNCRTQTHKPDHAKKLNHLCEPTERDDTERNEINANLNANHPVVIGIGNEGEENEEDSNEDEDMTEEEMTEDEDDE</sequence>
<proteinExistence type="predicted"/>
<dbReference type="OrthoDB" id="27237at2759"/>
<dbReference type="GO" id="GO:0005634">
    <property type="term" value="C:nucleus"/>
    <property type="evidence" value="ECO:0007669"/>
    <property type="project" value="TreeGrafter"/>
</dbReference>
<feature type="compositionally biased region" description="Polar residues" evidence="1">
    <location>
        <begin position="601"/>
        <end position="612"/>
    </location>
</feature>
<dbReference type="InterPro" id="IPR010770">
    <property type="entry name" value="Ecd"/>
</dbReference>
<feature type="region of interest" description="Disordered" evidence="1">
    <location>
        <begin position="781"/>
        <end position="826"/>
    </location>
</feature>
<feature type="compositionally biased region" description="Acidic residues" evidence="1">
    <location>
        <begin position="174"/>
        <end position="184"/>
    </location>
</feature>
<feature type="region of interest" description="Disordered" evidence="1">
    <location>
        <begin position="154"/>
        <end position="184"/>
    </location>
</feature>
<feature type="region of interest" description="Disordered" evidence="1">
    <location>
        <begin position="1247"/>
        <end position="1282"/>
    </location>
</feature>
<gene>
    <name evidence="2" type="ORF">A7U60_g1101</name>
</gene>
<evidence type="ECO:0000313" key="2">
    <source>
        <dbReference type="EMBL" id="OCB91640.1"/>
    </source>
</evidence>